<proteinExistence type="predicted"/>
<dbReference type="OMA" id="IQFRIYC"/>
<comment type="caution">
    <text evidence="1">The sequence shown here is derived from an EMBL/GenBank/DDBJ whole genome shotgun (WGS) entry which is preliminary data.</text>
</comment>
<feature type="non-terminal residue" evidence="1">
    <location>
        <position position="1"/>
    </location>
</feature>
<dbReference type="Proteomes" id="UP000824469">
    <property type="component" value="Unassembled WGS sequence"/>
</dbReference>
<accession>A0AA38LM44</accession>
<dbReference type="EMBL" id="JAHRHJ020000001">
    <property type="protein sequence ID" value="KAH9328926.1"/>
    <property type="molecule type" value="Genomic_DNA"/>
</dbReference>
<feature type="non-terminal residue" evidence="1">
    <location>
        <position position="216"/>
    </location>
</feature>
<evidence type="ECO:0000313" key="2">
    <source>
        <dbReference type="Proteomes" id="UP000824469"/>
    </source>
</evidence>
<sequence>VEAVRMVEDLLSDIKDISFINDCIQLSLRTCIPAMGGSLCQFKIDCIKESSTVEHRVTIKLVAENMTLQDAELVPNDVPIDDIVHAAKTISDSVTPVAISKLRGQLDFLVKEIQFRIYCHNIRLAVLECDAKVSRNSFQYSERDQVITVHVFGGIKAFIKIPQNWPVSTSPLKLISMKPLDESAGDISLVMLCKAMEILNTVELSRRQNLLLFIDA</sequence>
<keyword evidence="2" id="KW-1185">Reference proteome</keyword>
<dbReference type="AlphaFoldDB" id="A0AA38LM44"/>
<gene>
    <name evidence="1" type="ORF">KI387_001034</name>
</gene>
<evidence type="ECO:0000313" key="1">
    <source>
        <dbReference type="EMBL" id="KAH9328926.1"/>
    </source>
</evidence>
<dbReference type="PANTHER" id="PTHR36037:SF1">
    <property type="entry name" value="RNA-DIRECTED DNA POLYMERASE (REVERSE TRANSCRIPTASE)-RELATED FAMILY PROTEIN"/>
    <property type="match status" value="1"/>
</dbReference>
<name>A0AA38LM44_TAXCH</name>
<protein>
    <submittedName>
        <fullName evidence="1">Uncharacterized protein</fullName>
    </submittedName>
</protein>
<dbReference type="PANTHER" id="PTHR36037">
    <property type="entry name" value="RNA-DIRECTED DNA POLYMERASE (REVERSE TRANSCRIPTASE)-RELATED FAMILY PROTEIN"/>
    <property type="match status" value="1"/>
</dbReference>
<reference evidence="1 2" key="1">
    <citation type="journal article" date="2021" name="Nat. Plants">
        <title>The Taxus genome provides insights into paclitaxel biosynthesis.</title>
        <authorList>
            <person name="Xiong X."/>
            <person name="Gou J."/>
            <person name="Liao Q."/>
            <person name="Li Y."/>
            <person name="Zhou Q."/>
            <person name="Bi G."/>
            <person name="Li C."/>
            <person name="Du R."/>
            <person name="Wang X."/>
            <person name="Sun T."/>
            <person name="Guo L."/>
            <person name="Liang H."/>
            <person name="Lu P."/>
            <person name="Wu Y."/>
            <person name="Zhang Z."/>
            <person name="Ro D.K."/>
            <person name="Shang Y."/>
            <person name="Huang S."/>
            <person name="Yan J."/>
        </authorList>
    </citation>
    <scope>NUCLEOTIDE SEQUENCE [LARGE SCALE GENOMIC DNA]</scope>
    <source>
        <strain evidence="1">Ta-2019</strain>
    </source>
</reference>
<organism evidence="1 2">
    <name type="scientific">Taxus chinensis</name>
    <name type="common">Chinese yew</name>
    <name type="synonym">Taxus wallichiana var. chinensis</name>
    <dbReference type="NCBI Taxonomy" id="29808"/>
    <lineage>
        <taxon>Eukaryota</taxon>
        <taxon>Viridiplantae</taxon>
        <taxon>Streptophyta</taxon>
        <taxon>Embryophyta</taxon>
        <taxon>Tracheophyta</taxon>
        <taxon>Spermatophyta</taxon>
        <taxon>Pinopsida</taxon>
        <taxon>Pinidae</taxon>
        <taxon>Conifers II</taxon>
        <taxon>Cupressales</taxon>
        <taxon>Taxaceae</taxon>
        <taxon>Taxus</taxon>
    </lineage>
</organism>